<name>A0A5J9T6K9_9POAL</name>
<evidence type="ECO:0000256" key="1">
    <source>
        <dbReference type="SAM" id="MobiDB-lite"/>
    </source>
</evidence>
<dbReference type="EMBL" id="RWGY01000045">
    <property type="protein sequence ID" value="TVU06972.1"/>
    <property type="molecule type" value="Genomic_DNA"/>
</dbReference>
<comment type="caution">
    <text evidence="3">The sequence shown here is derived from an EMBL/GenBank/DDBJ whole genome shotgun (WGS) entry which is preliminary data.</text>
</comment>
<dbReference type="OrthoDB" id="641320at2759"/>
<dbReference type="Gene3D" id="1.20.1280.50">
    <property type="match status" value="1"/>
</dbReference>
<dbReference type="InterPro" id="IPR001810">
    <property type="entry name" value="F-box_dom"/>
</dbReference>
<gene>
    <name evidence="3" type="ORF">EJB05_47010</name>
</gene>
<dbReference type="Gramene" id="TVU06972">
    <property type="protein sequence ID" value="TVU06972"/>
    <property type="gene ID" value="EJB05_47010"/>
</dbReference>
<protein>
    <recommendedName>
        <fullName evidence="2">F-box domain-containing protein</fullName>
    </recommendedName>
</protein>
<dbReference type="PANTHER" id="PTHR34591">
    <property type="entry name" value="OS03G0653100 PROTEIN-RELATED"/>
    <property type="match status" value="1"/>
</dbReference>
<feature type="domain" description="F-box" evidence="2">
    <location>
        <begin position="27"/>
        <end position="49"/>
    </location>
</feature>
<feature type="region of interest" description="Disordered" evidence="1">
    <location>
        <begin position="174"/>
        <end position="194"/>
    </location>
</feature>
<feature type="compositionally biased region" description="Basic and acidic residues" evidence="1">
    <location>
        <begin position="185"/>
        <end position="194"/>
    </location>
</feature>
<evidence type="ECO:0000313" key="3">
    <source>
        <dbReference type="EMBL" id="TVU06972.1"/>
    </source>
</evidence>
<dbReference type="Proteomes" id="UP000324897">
    <property type="component" value="Unassembled WGS sequence"/>
</dbReference>
<accession>A0A5J9T6K9</accession>
<reference evidence="3 4" key="1">
    <citation type="journal article" date="2019" name="Sci. Rep.">
        <title>A high-quality genome of Eragrostis curvula grass provides insights into Poaceae evolution and supports new strategies to enhance forage quality.</title>
        <authorList>
            <person name="Carballo J."/>
            <person name="Santos B.A.C.M."/>
            <person name="Zappacosta D."/>
            <person name="Garbus I."/>
            <person name="Selva J.P."/>
            <person name="Gallo C.A."/>
            <person name="Diaz A."/>
            <person name="Albertini E."/>
            <person name="Caccamo M."/>
            <person name="Echenique V."/>
        </authorList>
    </citation>
    <scope>NUCLEOTIDE SEQUENCE [LARGE SCALE GENOMIC DNA]</scope>
    <source>
        <strain evidence="4">cv. Victoria</strain>
        <tissue evidence="3">Leaf</tissue>
    </source>
</reference>
<dbReference type="Pfam" id="PF00646">
    <property type="entry name" value="F-box"/>
    <property type="match status" value="1"/>
</dbReference>
<dbReference type="InterPro" id="IPR036047">
    <property type="entry name" value="F-box-like_dom_sf"/>
</dbReference>
<evidence type="ECO:0000259" key="2">
    <source>
        <dbReference type="Pfam" id="PF00646"/>
    </source>
</evidence>
<dbReference type="PANTHER" id="PTHR34591:SF21">
    <property type="entry name" value="F-BOX DOMAIN CONTAINING PROTEIN, EXPRESSED"/>
    <property type="match status" value="1"/>
</dbReference>
<evidence type="ECO:0000313" key="4">
    <source>
        <dbReference type="Proteomes" id="UP000324897"/>
    </source>
</evidence>
<proteinExistence type="predicted"/>
<organism evidence="3 4">
    <name type="scientific">Eragrostis curvula</name>
    <name type="common">weeping love grass</name>
    <dbReference type="NCBI Taxonomy" id="38414"/>
    <lineage>
        <taxon>Eukaryota</taxon>
        <taxon>Viridiplantae</taxon>
        <taxon>Streptophyta</taxon>
        <taxon>Embryophyta</taxon>
        <taxon>Tracheophyta</taxon>
        <taxon>Spermatophyta</taxon>
        <taxon>Magnoliopsida</taxon>
        <taxon>Liliopsida</taxon>
        <taxon>Poales</taxon>
        <taxon>Poaceae</taxon>
        <taxon>PACMAD clade</taxon>
        <taxon>Chloridoideae</taxon>
        <taxon>Eragrostideae</taxon>
        <taxon>Eragrostidinae</taxon>
        <taxon>Eragrostis</taxon>
    </lineage>
</organism>
<sequence length="486" mass="55934">MNPNLPSAHSSMETLSADGVAAVLRVLPPRSLAVARCVCKGWRDIIDAHALLLPYLLPHSVRGVFLNYIDHYRPHLFSRPSSSSTFPRIDGLLSFLPNDGERDWWKVLDHCNGLVLCQIECGLCVCNPATQRWTLLPEHTMDINGHTFAYIAFDPIVSPHYEVYLIPNLPEKPKPAAPESTSVDNRNKEPDEDPCRLMEWPPSPWIFKVFSSRTGLWEDRSFLREGRQPAGTVQNLRLKPRWTGARQGYAVYKNGALYVHCQCSFMARFLLSRDKYQVVKMPVDQRNSYLGKSKNQVYFGVVASKRQLRVWMLSESCGLMKWLLKYESDIRFYADHVASVPYNNGRQPDDWMVEEYSNVETETDESTVYDSDTEDNIEAKSEGTIEWDSDNDGVFTTEAAYEQWCKGYFEILGFHPYKEVVLFMVGWFGVVSYHLNSSKIQFLGKARPHCYYRNYSNGIYESFIYTPCMIGDLHHGENTGHKFYED</sequence>
<dbReference type="AlphaFoldDB" id="A0A5J9T6K9"/>
<keyword evidence="4" id="KW-1185">Reference proteome</keyword>
<feature type="non-terminal residue" evidence="3">
    <location>
        <position position="1"/>
    </location>
</feature>
<dbReference type="SUPFAM" id="SSF81383">
    <property type="entry name" value="F-box domain"/>
    <property type="match status" value="1"/>
</dbReference>